<feature type="compositionally biased region" description="Basic and acidic residues" evidence="1">
    <location>
        <begin position="322"/>
        <end position="334"/>
    </location>
</feature>
<evidence type="ECO:0000259" key="3">
    <source>
        <dbReference type="Pfam" id="PF14392"/>
    </source>
</evidence>
<dbReference type="PANTHER" id="PTHR31286">
    <property type="entry name" value="GLYCINE-RICH CELL WALL STRUCTURAL PROTEIN 1.8-LIKE"/>
    <property type="match status" value="1"/>
</dbReference>
<dbReference type="Proteomes" id="UP000886595">
    <property type="component" value="Unassembled WGS sequence"/>
</dbReference>
<feature type="region of interest" description="Disordered" evidence="1">
    <location>
        <begin position="424"/>
        <end position="506"/>
    </location>
</feature>
<feature type="domain" description="Zinc knuckle CX2CX4HX4C" evidence="3">
    <location>
        <begin position="165"/>
        <end position="198"/>
    </location>
</feature>
<feature type="region of interest" description="Disordered" evidence="1">
    <location>
        <begin position="238"/>
        <end position="262"/>
    </location>
</feature>
<reference evidence="4 5" key="1">
    <citation type="submission" date="2020-02" db="EMBL/GenBank/DDBJ databases">
        <authorList>
            <person name="Ma Q."/>
            <person name="Huang Y."/>
            <person name="Song X."/>
            <person name="Pei D."/>
        </authorList>
    </citation>
    <scope>NUCLEOTIDE SEQUENCE [LARGE SCALE GENOMIC DNA]</scope>
    <source>
        <strain evidence="4">Sxm20200214</strain>
        <tissue evidence="4">Leaf</tissue>
    </source>
</reference>
<dbReference type="Pfam" id="PF14392">
    <property type="entry name" value="zf-CCHC_4"/>
    <property type="match status" value="1"/>
</dbReference>
<organism evidence="4 5">
    <name type="scientific">Brassica carinata</name>
    <name type="common">Ethiopian mustard</name>
    <name type="synonym">Abyssinian cabbage</name>
    <dbReference type="NCBI Taxonomy" id="52824"/>
    <lineage>
        <taxon>Eukaryota</taxon>
        <taxon>Viridiplantae</taxon>
        <taxon>Streptophyta</taxon>
        <taxon>Embryophyta</taxon>
        <taxon>Tracheophyta</taxon>
        <taxon>Spermatophyta</taxon>
        <taxon>Magnoliopsida</taxon>
        <taxon>eudicotyledons</taxon>
        <taxon>Gunneridae</taxon>
        <taxon>Pentapetalae</taxon>
        <taxon>rosids</taxon>
        <taxon>malvids</taxon>
        <taxon>Brassicales</taxon>
        <taxon>Brassicaceae</taxon>
        <taxon>Brassiceae</taxon>
        <taxon>Brassica</taxon>
    </lineage>
</organism>
<dbReference type="InterPro" id="IPR025836">
    <property type="entry name" value="Zn_knuckle_CX2CX4HX4C"/>
</dbReference>
<sequence>MKISVPHFDNSALIKTYYKTLIGRCMNPPEQEMKALIHNIPKIWKLEDRVVGTDLGFGKFQFDFETEEEIETVLKLQPYHFDYWMLALARWQLKKTQLFPSEITFWVRVLGVPMEFKTSPTFESIGDALGRTVSVDLDNSRVQVVVDAFQQLCFETTVDFKGGEFYEGEEVAISLRYEKLFGFCPICSSLCHKEEKCPLAKPEVKMSPARKRETGEGNGGWFEVGKHDDRARSYKGVVINGNQGHQHRERDNRDYYGNGKGKVVEENDSKWVKVAEKGNKGAHNRGNYRGDGDGSRQRSSRREESRMTGQDGRSKAAVGHTGDQRSQRGSRVEAQEEDAITNAEGTDKHLPSQNFQEELARTQAAGTEVVSDPMDAENGLQVVQSLVENTTALEEDRHGIDMDAADDLQDVSDGEFEKAVLELEQENGENVHVEEELATGDEEKLTEDGELAKRQGTRKRLFKTTIGTAASTKLRSASKPGARHGEMGKQMEIKGTSNPKTGPQKP</sequence>
<feature type="domain" description="DUF4283" evidence="2">
    <location>
        <begin position="19"/>
        <end position="93"/>
    </location>
</feature>
<feature type="compositionally biased region" description="Polar residues" evidence="1">
    <location>
        <begin position="465"/>
        <end position="475"/>
    </location>
</feature>
<feature type="compositionally biased region" description="Basic and acidic residues" evidence="1">
    <location>
        <begin position="483"/>
        <end position="492"/>
    </location>
</feature>
<accession>A0A8X7RKB4</accession>
<feature type="region of interest" description="Disordered" evidence="1">
    <location>
        <begin position="276"/>
        <end position="351"/>
    </location>
</feature>
<evidence type="ECO:0000313" key="5">
    <source>
        <dbReference type="Proteomes" id="UP000886595"/>
    </source>
</evidence>
<proteinExistence type="predicted"/>
<dbReference type="EMBL" id="JAAMPC010000010">
    <property type="protein sequence ID" value="KAG2288385.1"/>
    <property type="molecule type" value="Genomic_DNA"/>
</dbReference>
<dbReference type="PANTHER" id="PTHR31286:SF113">
    <property type="entry name" value="DUF4283 DOMAIN-CONTAINING PROTEIN"/>
    <property type="match status" value="1"/>
</dbReference>
<feature type="compositionally biased region" description="Polar residues" evidence="1">
    <location>
        <begin position="495"/>
        <end position="506"/>
    </location>
</feature>
<name>A0A8X7RKB4_BRACI</name>
<dbReference type="InterPro" id="IPR040256">
    <property type="entry name" value="At4g02000-like"/>
</dbReference>
<evidence type="ECO:0000256" key="1">
    <source>
        <dbReference type="SAM" id="MobiDB-lite"/>
    </source>
</evidence>
<comment type="caution">
    <text evidence="4">The sequence shown here is derived from an EMBL/GenBank/DDBJ whole genome shotgun (WGS) entry which is preliminary data.</text>
</comment>
<dbReference type="Pfam" id="PF14111">
    <property type="entry name" value="DUF4283"/>
    <property type="match status" value="1"/>
</dbReference>
<gene>
    <name evidence="4" type="ORF">Bca52824_047989</name>
</gene>
<evidence type="ECO:0008006" key="6">
    <source>
        <dbReference type="Google" id="ProtNLM"/>
    </source>
</evidence>
<evidence type="ECO:0000259" key="2">
    <source>
        <dbReference type="Pfam" id="PF14111"/>
    </source>
</evidence>
<protein>
    <recommendedName>
        <fullName evidence="6">DUF4283 domain-containing protein</fullName>
    </recommendedName>
</protein>
<feature type="compositionally biased region" description="Basic and acidic residues" evidence="1">
    <location>
        <begin position="429"/>
        <end position="453"/>
    </location>
</feature>
<dbReference type="OrthoDB" id="1737333at2759"/>
<keyword evidence="5" id="KW-1185">Reference proteome</keyword>
<evidence type="ECO:0000313" key="4">
    <source>
        <dbReference type="EMBL" id="KAG2288385.1"/>
    </source>
</evidence>
<feature type="compositionally biased region" description="Basic and acidic residues" evidence="1">
    <location>
        <begin position="288"/>
        <end position="306"/>
    </location>
</feature>
<dbReference type="AlphaFoldDB" id="A0A8X7RKB4"/>
<dbReference type="InterPro" id="IPR025558">
    <property type="entry name" value="DUF4283"/>
</dbReference>